<keyword evidence="2" id="KW-0808">Transferase</keyword>
<dbReference type="SUPFAM" id="SSF56672">
    <property type="entry name" value="DNA/RNA polymerases"/>
    <property type="match status" value="1"/>
</dbReference>
<accession>A0A5B6VBG4</accession>
<organism evidence="2 3">
    <name type="scientific">Gossypium australe</name>
    <dbReference type="NCBI Taxonomy" id="47621"/>
    <lineage>
        <taxon>Eukaryota</taxon>
        <taxon>Viridiplantae</taxon>
        <taxon>Streptophyta</taxon>
        <taxon>Embryophyta</taxon>
        <taxon>Tracheophyta</taxon>
        <taxon>Spermatophyta</taxon>
        <taxon>Magnoliopsida</taxon>
        <taxon>eudicotyledons</taxon>
        <taxon>Gunneridae</taxon>
        <taxon>Pentapetalae</taxon>
        <taxon>rosids</taxon>
        <taxon>malvids</taxon>
        <taxon>Malvales</taxon>
        <taxon>Malvaceae</taxon>
        <taxon>Malvoideae</taxon>
        <taxon>Gossypium</taxon>
    </lineage>
</organism>
<dbReference type="GO" id="GO:0016301">
    <property type="term" value="F:kinase activity"/>
    <property type="evidence" value="ECO:0007669"/>
    <property type="project" value="UniProtKB-KW"/>
</dbReference>
<keyword evidence="2" id="KW-0675">Receptor</keyword>
<dbReference type="AlphaFoldDB" id="A0A5B6VBG4"/>
<dbReference type="OrthoDB" id="998494at2759"/>
<keyword evidence="3" id="KW-1185">Reference proteome</keyword>
<dbReference type="PANTHER" id="PTHR11439:SF497">
    <property type="entry name" value="CYSTEINE-RICH RLK (RECEPTOR-LIKE PROTEIN KINASE) 8"/>
    <property type="match status" value="1"/>
</dbReference>
<evidence type="ECO:0000313" key="2">
    <source>
        <dbReference type="EMBL" id="KAA3466478.1"/>
    </source>
</evidence>
<dbReference type="CDD" id="cd09272">
    <property type="entry name" value="RNase_HI_RT_Ty1"/>
    <property type="match status" value="1"/>
</dbReference>
<feature type="domain" description="Reverse transcriptase Ty1/copia-type" evidence="1">
    <location>
        <begin position="3"/>
        <end position="86"/>
    </location>
</feature>
<evidence type="ECO:0000313" key="3">
    <source>
        <dbReference type="Proteomes" id="UP000325315"/>
    </source>
</evidence>
<evidence type="ECO:0000259" key="1">
    <source>
        <dbReference type="Pfam" id="PF07727"/>
    </source>
</evidence>
<comment type="caution">
    <text evidence="2">The sequence shown here is derived from an EMBL/GenBank/DDBJ whole genome shotgun (WGS) entry which is preliminary data.</text>
</comment>
<dbReference type="PANTHER" id="PTHR11439">
    <property type="entry name" value="GAG-POL-RELATED RETROTRANSPOSON"/>
    <property type="match status" value="1"/>
</dbReference>
<keyword evidence="2" id="KW-0418">Kinase</keyword>
<name>A0A5B6VBG4_9ROSI</name>
<dbReference type="EMBL" id="SMMG02000007">
    <property type="protein sequence ID" value="KAA3466478.1"/>
    <property type="molecule type" value="Genomic_DNA"/>
</dbReference>
<dbReference type="InterPro" id="IPR043502">
    <property type="entry name" value="DNA/RNA_pol_sf"/>
</dbReference>
<gene>
    <name evidence="2" type="ORF">EPI10_001568</name>
</gene>
<dbReference type="InterPro" id="IPR013103">
    <property type="entry name" value="RVT_2"/>
</dbReference>
<dbReference type="Proteomes" id="UP000325315">
    <property type="component" value="Unassembled WGS sequence"/>
</dbReference>
<reference evidence="2" key="1">
    <citation type="submission" date="2019-08" db="EMBL/GenBank/DDBJ databases">
        <authorList>
            <person name="Liu F."/>
        </authorList>
    </citation>
    <scope>NUCLEOTIDE SEQUENCE [LARGE SCALE GENOMIC DNA]</scope>
    <source>
        <strain evidence="2">PA1801</strain>
        <tissue evidence="2">Leaf</tissue>
    </source>
</reference>
<protein>
    <submittedName>
        <fullName evidence="2">Cysteine-rich RLK RECEPTOR-like protein kinase</fullName>
    </submittedName>
</protein>
<sequence>MTTVRTILALAASQDWSINQIDVKNLFLHGDLTENIYMRSPPGLTTAANEVCHLKRSLYELKQASRAWFAKFKKTLLDLSFIQRYDADWVGCLDTCHSTKGWCVYLGDTLISWKCKKQNKVSKSSTETEYRTMSATCSEITCLRGLFSKMGYQQIDPTPLHVDSTSAIQIVAKPIFHERTKHIEVDFHSIQKSFDNSCITLPHVSTDQ</sequence>
<dbReference type="Pfam" id="PF07727">
    <property type="entry name" value="RVT_2"/>
    <property type="match status" value="1"/>
</dbReference>
<proteinExistence type="predicted"/>